<evidence type="ECO:0000256" key="3">
    <source>
        <dbReference type="ARBA" id="ARBA00022475"/>
    </source>
</evidence>
<feature type="transmembrane region" description="Helical" evidence="7">
    <location>
        <begin position="250"/>
        <end position="267"/>
    </location>
</feature>
<comment type="similarity">
    <text evidence="7">Belongs to the binding-protein-dependent transport system permease family.</text>
</comment>
<evidence type="ECO:0000256" key="5">
    <source>
        <dbReference type="ARBA" id="ARBA00022989"/>
    </source>
</evidence>
<dbReference type="AlphaFoldDB" id="A0A1H6DR46"/>
<feature type="transmembrane region" description="Helical" evidence="7">
    <location>
        <begin position="193"/>
        <end position="210"/>
    </location>
</feature>
<gene>
    <name evidence="10" type="ORF">SAMN05216223_118171</name>
</gene>
<name>A0A1H6DR46_9ACTN</name>
<dbReference type="GO" id="GO:0005886">
    <property type="term" value="C:plasma membrane"/>
    <property type="evidence" value="ECO:0007669"/>
    <property type="project" value="UniProtKB-SubCell"/>
</dbReference>
<dbReference type="Gene3D" id="1.10.3720.10">
    <property type="entry name" value="MetI-like"/>
    <property type="match status" value="1"/>
</dbReference>
<dbReference type="InterPro" id="IPR000515">
    <property type="entry name" value="MetI-like"/>
</dbReference>
<dbReference type="Proteomes" id="UP000236754">
    <property type="component" value="Unassembled WGS sequence"/>
</dbReference>
<evidence type="ECO:0000256" key="1">
    <source>
        <dbReference type="ARBA" id="ARBA00004651"/>
    </source>
</evidence>
<keyword evidence="11" id="KW-1185">Reference proteome</keyword>
<feature type="transmembrane region" description="Helical" evidence="7">
    <location>
        <begin position="94"/>
        <end position="113"/>
    </location>
</feature>
<dbReference type="PANTHER" id="PTHR30151">
    <property type="entry name" value="ALKANE SULFONATE ABC TRANSPORTER-RELATED, MEMBRANE SUBUNIT"/>
    <property type="match status" value="1"/>
</dbReference>
<dbReference type="EMBL" id="FNVU01000018">
    <property type="protein sequence ID" value="SEG87802.1"/>
    <property type="molecule type" value="Genomic_DNA"/>
</dbReference>
<dbReference type="PANTHER" id="PTHR30151:SF20">
    <property type="entry name" value="ABC TRANSPORTER PERMEASE PROTEIN HI_0355-RELATED"/>
    <property type="match status" value="1"/>
</dbReference>
<feature type="region of interest" description="Disordered" evidence="8">
    <location>
        <begin position="1"/>
        <end position="25"/>
    </location>
</feature>
<feature type="transmembrane region" description="Helical" evidence="7">
    <location>
        <begin position="125"/>
        <end position="147"/>
    </location>
</feature>
<keyword evidence="2 7" id="KW-0813">Transport</keyword>
<evidence type="ECO:0000313" key="10">
    <source>
        <dbReference type="EMBL" id="SEG87802.1"/>
    </source>
</evidence>
<evidence type="ECO:0000256" key="6">
    <source>
        <dbReference type="ARBA" id="ARBA00023136"/>
    </source>
</evidence>
<evidence type="ECO:0000256" key="7">
    <source>
        <dbReference type="RuleBase" id="RU363032"/>
    </source>
</evidence>
<reference evidence="10 11" key="1">
    <citation type="submission" date="2016-10" db="EMBL/GenBank/DDBJ databases">
        <authorList>
            <person name="de Groot N.N."/>
        </authorList>
    </citation>
    <scope>NUCLEOTIDE SEQUENCE [LARGE SCALE GENOMIC DNA]</scope>
    <source>
        <strain evidence="10 11">CGMCC 4.2023</strain>
    </source>
</reference>
<feature type="compositionally biased region" description="Basic and acidic residues" evidence="8">
    <location>
        <begin position="7"/>
        <end position="16"/>
    </location>
</feature>
<comment type="subcellular location">
    <subcellularLocation>
        <location evidence="1 7">Cell membrane</location>
        <topology evidence="1 7">Multi-pass membrane protein</topology>
    </subcellularLocation>
</comment>
<dbReference type="Pfam" id="PF00528">
    <property type="entry name" value="BPD_transp_1"/>
    <property type="match status" value="1"/>
</dbReference>
<proteinExistence type="inferred from homology"/>
<evidence type="ECO:0000313" key="11">
    <source>
        <dbReference type="Proteomes" id="UP000236754"/>
    </source>
</evidence>
<keyword evidence="3" id="KW-1003">Cell membrane</keyword>
<evidence type="ECO:0000256" key="8">
    <source>
        <dbReference type="SAM" id="MobiDB-lite"/>
    </source>
</evidence>
<evidence type="ECO:0000259" key="9">
    <source>
        <dbReference type="PROSITE" id="PS50928"/>
    </source>
</evidence>
<dbReference type="PROSITE" id="PS50928">
    <property type="entry name" value="ABC_TM1"/>
    <property type="match status" value="1"/>
</dbReference>
<feature type="transmembrane region" description="Helical" evidence="7">
    <location>
        <begin position="153"/>
        <end position="172"/>
    </location>
</feature>
<feature type="domain" description="ABC transmembrane type-1" evidence="9">
    <location>
        <begin position="87"/>
        <end position="267"/>
    </location>
</feature>
<feature type="transmembrane region" description="Helical" evidence="7">
    <location>
        <begin position="32"/>
        <end position="51"/>
    </location>
</feature>
<dbReference type="GO" id="GO:0055085">
    <property type="term" value="P:transmembrane transport"/>
    <property type="evidence" value="ECO:0007669"/>
    <property type="project" value="InterPro"/>
</dbReference>
<dbReference type="SUPFAM" id="SSF161098">
    <property type="entry name" value="MetI-like"/>
    <property type="match status" value="1"/>
</dbReference>
<keyword evidence="6 7" id="KW-0472">Membrane</keyword>
<evidence type="ECO:0000256" key="2">
    <source>
        <dbReference type="ARBA" id="ARBA00022448"/>
    </source>
</evidence>
<dbReference type="InterPro" id="IPR035906">
    <property type="entry name" value="MetI-like_sf"/>
</dbReference>
<organism evidence="10 11">
    <name type="scientific">Actinacidiphila yanglinensis</name>
    <dbReference type="NCBI Taxonomy" id="310779"/>
    <lineage>
        <taxon>Bacteria</taxon>
        <taxon>Bacillati</taxon>
        <taxon>Actinomycetota</taxon>
        <taxon>Actinomycetes</taxon>
        <taxon>Kitasatosporales</taxon>
        <taxon>Streptomycetaceae</taxon>
        <taxon>Actinacidiphila</taxon>
    </lineage>
</organism>
<sequence length="290" mass="30950">MVTATRETAEEKKAGTEEPATTGKEKSGRWRGTVLVIVLRVAVIVLCLVLWQKMSGPVIPEYAVSKPTDVWTALHRLLASSQGWTDIRTTSFEVVVGFGIGVAIGTVMGLVLGSFPLAGRVMEPLVAAVNGVPKIALAPLFVLFFGIGSWSKIYIAATGVAFVVFYNLYLGLRLRDRELVEIIQVMGGRKHHVLSYVTVPTLAAPFFAALKTGGPLAILGVIGGEFIASSEGVGHELFTSATNLDAASEFAGLIVLMAITLILNGILTQLDKYALKRLGLATRRSSGQRP</sequence>
<protein>
    <submittedName>
        <fullName evidence="10">NitT/TauT family transport system permease protein</fullName>
    </submittedName>
</protein>
<keyword evidence="4 7" id="KW-0812">Transmembrane</keyword>
<keyword evidence="5 7" id="KW-1133">Transmembrane helix</keyword>
<evidence type="ECO:0000256" key="4">
    <source>
        <dbReference type="ARBA" id="ARBA00022692"/>
    </source>
</evidence>
<accession>A0A1H6DR46</accession>